<dbReference type="KEGG" id="mmio:HLA92_02445"/>
<dbReference type="InterPro" id="IPR001078">
    <property type="entry name" value="2-oxoacid_DH_actylTfrase"/>
</dbReference>
<accession>A0A6M4JE23</accession>
<dbReference type="AlphaFoldDB" id="A0A6M4JE23"/>
<dbReference type="FunFam" id="3.30.559.10:FF:000007">
    <property type="entry name" value="Dihydrolipoamide acetyltransferase component of pyruvate dehydrogenase complex"/>
    <property type="match status" value="1"/>
</dbReference>
<gene>
    <name evidence="7" type="ORF">HLA92_02445</name>
</gene>
<evidence type="ECO:0000256" key="3">
    <source>
        <dbReference type="ARBA" id="ARBA00022679"/>
    </source>
</evidence>
<dbReference type="PANTHER" id="PTHR43178:SF5">
    <property type="entry name" value="LIPOAMIDE ACYLTRANSFERASE COMPONENT OF BRANCHED-CHAIN ALPHA-KETO ACID DEHYDROGENASE COMPLEX, MITOCHONDRIAL"/>
    <property type="match status" value="1"/>
</dbReference>
<dbReference type="Proteomes" id="UP000502118">
    <property type="component" value="Chromosome"/>
</dbReference>
<evidence type="ECO:0000256" key="4">
    <source>
        <dbReference type="ARBA" id="ARBA00022823"/>
    </source>
</evidence>
<comment type="cofactor">
    <cofactor evidence="1">
        <name>(R)-lipoate</name>
        <dbReference type="ChEBI" id="CHEBI:83088"/>
    </cofactor>
</comment>
<dbReference type="SUPFAM" id="SSF52777">
    <property type="entry name" value="CoA-dependent acyltransferases"/>
    <property type="match status" value="1"/>
</dbReference>
<dbReference type="RefSeq" id="WP_171113192.1">
    <property type="nucleotide sequence ID" value="NZ_CP053097.1"/>
</dbReference>
<evidence type="ECO:0000256" key="1">
    <source>
        <dbReference type="ARBA" id="ARBA00001938"/>
    </source>
</evidence>
<dbReference type="InterPro" id="IPR050743">
    <property type="entry name" value="2-oxoacid_DH_E2_comp"/>
</dbReference>
<keyword evidence="5" id="KW-0012">Acyltransferase</keyword>
<dbReference type="InterPro" id="IPR023213">
    <property type="entry name" value="CAT-like_dom_sf"/>
</dbReference>
<evidence type="ECO:0000313" key="7">
    <source>
        <dbReference type="EMBL" id="QJR44279.1"/>
    </source>
</evidence>
<evidence type="ECO:0000256" key="2">
    <source>
        <dbReference type="ARBA" id="ARBA00007317"/>
    </source>
</evidence>
<name>A0A6M4JE23_9MOLU</name>
<evidence type="ECO:0000259" key="6">
    <source>
        <dbReference type="Pfam" id="PF00198"/>
    </source>
</evidence>
<dbReference type="GO" id="GO:0016407">
    <property type="term" value="F:acetyltransferase activity"/>
    <property type="evidence" value="ECO:0007669"/>
    <property type="project" value="TreeGrafter"/>
</dbReference>
<reference evidence="7 8" key="1">
    <citation type="submission" date="2020-05" db="EMBL/GenBank/DDBJ databases">
        <title>Novel Mycoplasma species detected in Mirounga angustirostris (northern elephant seal) from the USA.</title>
        <authorList>
            <person name="Volokhov D.V."/>
        </authorList>
    </citation>
    <scope>NUCLEOTIDE SEQUENCE [LARGE SCALE GENOMIC DNA]</scope>
    <source>
        <strain evidence="7 8">Mirounga ES2806-NAS</strain>
    </source>
</reference>
<dbReference type="EMBL" id="CP053097">
    <property type="protein sequence ID" value="QJR44279.1"/>
    <property type="molecule type" value="Genomic_DNA"/>
</dbReference>
<dbReference type="Gene3D" id="3.30.559.10">
    <property type="entry name" value="Chloramphenicol acetyltransferase-like domain"/>
    <property type="match status" value="1"/>
</dbReference>
<protein>
    <submittedName>
        <fullName evidence="7">Dihydrolipoamide acetyltransferase</fullName>
    </submittedName>
</protein>
<dbReference type="GO" id="GO:0031405">
    <property type="term" value="F:lipoic acid binding"/>
    <property type="evidence" value="ECO:0007669"/>
    <property type="project" value="TreeGrafter"/>
</dbReference>
<evidence type="ECO:0000256" key="5">
    <source>
        <dbReference type="ARBA" id="ARBA00023315"/>
    </source>
</evidence>
<dbReference type="Pfam" id="PF00198">
    <property type="entry name" value="2-oxoacid_dh"/>
    <property type="match status" value="1"/>
</dbReference>
<dbReference type="GO" id="GO:0005737">
    <property type="term" value="C:cytoplasm"/>
    <property type="evidence" value="ECO:0007669"/>
    <property type="project" value="TreeGrafter"/>
</dbReference>
<organism evidence="7 8">
    <name type="scientific">Mycoplasma miroungirhinis</name>
    <dbReference type="NCBI Taxonomy" id="754516"/>
    <lineage>
        <taxon>Bacteria</taxon>
        <taxon>Bacillati</taxon>
        <taxon>Mycoplasmatota</taxon>
        <taxon>Mollicutes</taxon>
        <taxon>Mycoplasmataceae</taxon>
        <taxon>Mycoplasma</taxon>
    </lineage>
</organism>
<comment type="similarity">
    <text evidence="2">Belongs to the 2-oxoacid dehydrogenase family.</text>
</comment>
<proteinExistence type="inferred from homology"/>
<evidence type="ECO:0000313" key="8">
    <source>
        <dbReference type="Proteomes" id="UP000502118"/>
    </source>
</evidence>
<feature type="domain" description="2-oxoacid dehydrogenase acyltransferase catalytic" evidence="6">
    <location>
        <begin position="3"/>
        <end position="230"/>
    </location>
</feature>
<sequence>MEAREEKLSGIRKAIAKNLKNAMDSVAYTSLVQKADATALWNYRLSVKDKVLAEQGVKLTFLSWVIKATSIALMEFPMFAAKVDEEAGVIKYPGQINISIAVDTPYGLLVPVIKNTEKLSVVEIQKEIVRLAELARGRKITQADMQGADFTITNIGSVGILFGNPIMNYPQIGILAVGAIFDELARKNGEIVDKKSVFLTVAADHRWVDGADIGRFNGRIIQLLEEPEKLGEL</sequence>
<keyword evidence="3 7" id="KW-0808">Transferase</keyword>
<keyword evidence="8" id="KW-1185">Reference proteome</keyword>
<dbReference type="PANTHER" id="PTHR43178">
    <property type="entry name" value="DIHYDROLIPOAMIDE ACETYLTRANSFERASE COMPONENT OF PYRUVATE DEHYDROGENASE COMPLEX"/>
    <property type="match status" value="1"/>
</dbReference>
<keyword evidence="4" id="KW-0450">Lipoyl</keyword>